<dbReference type="Proteomes" id="UP000366872">
    <property type="component" value="Unassembled WGS sequence"/>
</dbReference>
<keyword evidence="3" id="KW-0238">DNA-binding</keyword>
<feature type="domain" description="RNA polymerase sigma-70 region 2" evidence="5">
    <location>
        <begin position="28"/>
        <end position="95"/>
    </location>
</feature>
<evidence type="ECO:0000256" key="4">
    <source>
        <dbReference type="ARBA" id="ARBA00023163"/>
    </source>
</evidence>
<keyword evidence="1" id="KW-0805">Transcription regulation</keyword>
<sequence>MGEEWVTRKSLVMRAKAADDAAAWDEFVKYYERFIFHLLHGMNVPTNDFDDLVQTVLVKLWKSLASFDHEKARFRTWLGVVVRNAVWDYFAEGQRRGKLMEKNRDFVEVLDEAPPSEIEARIEKEWVQYITELAMERIQKVFSGEAVNVFTMSLEDVPAKEVSKKLNLTLESVYTLKSRVRARFIKEVKALMDELEG</sequence>
<dbReference type="PANTHER" id="PTHR43133:SF8">
    <property type="entry name" value="RNA POLYMERASE SIGMA FACTOR HI_1459-RELATED"/>
    <property type="match status" value="1"/>
</dbReference>
<keyword evidence="4" id="KW-0804">Transcription</keyword>
<dbReference type="SUPFAM" id="SSF88946">
    <property type="entry name" value="Sigma2 domain of RNA polymerase sigma factors"/>
    <property type="match status" value="1"/>
</dbReference>
<dbReference type="GO" id="GO:0016987">
    <property type="term" value="F:sigma factor activity"/>
    <property type="evidence" value="ECO:0007669"/>
    <property type="project" value="UniProtKB-KW"/>
</dbReference>
<evidence type="ECO:0000256" key="1">
    <source>
        <dbReference type="ARBA" id="ARBA00023015"/>
    </source>
</evidence>
<keyword evidence="7" id="KW-1185">Reference proteome</keyword>
<gene>
    <name evidence="6" type="ORF">PDESU_03421</name>
</gene>
<keyword evidence="2" id="KW-0731">Sigma factor</keyword>
<accession>A0A6C2U5N6</accession>
<protein>
    <recommendedName>
        <fullName evidence="5">RNA polymerase sigma-70 region 2 domain-containing protein</fullName>
    </recommendedName>
</protein>
<proteinExistence type="predicted"/>
<dbReference type="InterPro" id="IPR013325">
    <property type="entry name" value="RNA_pol_sigma_r2"/>
</dbReference>
<dbReference type="GO" id="GO:0006352">
    <property type="term" value="P:DNA-templated transcription initiation"/>
    <property type="evidence" value="ECO:0007669"/>
    <property type="project" value="InterPro"/>
</dbReference>
<reference evidence="6 7" key="1">
    <citation type="submission" date="2019-04" db="EMBL/GenBank/DDBJ databases">
        <authorList>
            <person name="Van Vliet M D."/>
        </authorList>
    </citation>
    <scope>NUCLEOTIDE SEQUENCE [LARGE SCALE GENOMIC DNA]</scope>
    <source>
        <strain evidence="6 7">F1</strain>
    </source>
</reference>
<dbReference type="NCBIfam" id="TIGR02937">
    <property type="entry name" value="sigma70-ECF"/>
    <property type="match status" value="1"/>
</dbReference>
<dbReference type="AlphaFoldDB" id="A0A6C2U5N6"/>
<evidence type="ECO:0000313" key="7">
    <source>
        <dbReference type="Proteomes" id="UP000366872"/>
    </source>
</evidence>
<dbReference type="InterPro" id="IPR039425">
    <property type="entry name" value="RNA_pol_sigma-70-like"/>
</dbReference>
<evidence type="ECO:0000259" key="5">
    <source>
        <dbReference type="Pfam" id="PF04542"/>
    </source>
</evidence>
<evidence type="ECO:0000256" key="2">
    <source>
        <dbReference type="ARBA" id="ARBA00023082"/>
    </source>
</evidence>
<dbReference type="InterPro" id="IPR007627">
    <property type="entry name" value="RNA_pol_sigma70_r2"/>
</dbReference>
<dbReference type="InterPro" id="IPR014284">
    <property type="entry name" value="RNA_pol_sigma-70_dom"/>
</dbReference>
<evidence type="ECO:0000256" key="3">
    <source>
        <dbReference type="ARBA" id="ARBA00023125"/>
    </source>
</evidence>
<dbReference type="PANTHER" id="PTHR43133">
    <property type="entry name" value="RNA POLYMERASE ECF-TYPE SIGMA FACTO"/>
    <property type="match status" value="1"/>
</dbReference>
<organism evidence="6 7">
    <name type="scientific">Pontiella desulfatans</name>
    <dbReference type="NCBI Taxonomy" id="2750659"/>
    <lineage>
        <taxon>Bacteria</taxon>
        <taxon>Pseudomonadati</taxon>
        <taxon>Kiritimatiellota</taxon>
        <taxon>Kiritimatiellia</taxon>
        <taxon>Kiritimatiellales</taxon>
        <taxon>Pontiellaceae</taxon>
        <taxon>Pontiella</taxon>
    </lineage>
</organism>
<dbReference type="Pfam" id="PF04542">
    <property type="entry name" value="Sigma70_r2"/>
    <property type="match status" value="1"/>
</dbReference>
<dbReference type="Gene3D" id="1.10.1740.10">
    <property type="match status" value="1"/>
</dbReference>
<evidence type="ECO:0000313" key="6">
    <source>
        <dbReference type="EMBL" id="VGO14851.1"/>
    </source>
</evidence>
<dbReference type="GO" id="GO:0003677">
    <property type="term" value="F:DNA binding"/>
    <property type="evidence" value="ECO:0007669"/>
    <property type="project" value="UniProtKB-KW"/>
</dbReference>
<dbReference type="EMBL" id="CAAHFG010000002">
    <property type="protein sequence ID" value="VGO14851.1"/>
    <property type="molecule type" value="Genomic_DNA"/>
</dbReference>
<name>A0A6C2U5N6_PONDE</name>